<dbReference type="PROSITE" id="PS50090">
    <property type="entry name" value="MYB_LIKE"/>
    <property type="match status" value="1"/>
</dbReference>
<evidence type="ECO:0000313" key="5">
    <source>
        <dbReference type="EMBL" id="PKA56080.1"/>
    </source>
</evidence>
<evidence type="ECO:0000256" key="2">
    <source>
        <dbReference type="SAM" id="MobiDB-lite"/>
    </source>
</evidence>
<dbReference type="InterPro" id="IPR009057">
    <property type="entry name" value="Homeodomain-like_sf"/>
</dbReference>
<name>A0A2I0AKK6_9ASPA</name>
<reference evidence="5 6" key="1">
    <citation type="journal article" date="2017" name="Nature">
        <title>The Apostasia genome and the evolution of orchids.</title>
        <authorList>
            <person name="Zhang G.Q."/>
            <person name="Liu K.W."/>
            <person name="Li Z."/>
            <person name="Lohaus R."/>
            <person name="Hsiao Y.Y."/>
            <person name="Niu S.C."/>
            <person name="Wang J.Y."/>
            <person name="Lin Y.C."/>
            <person name="Xu Q."/>
            <person name="Chen L.J."/>
            <person name="Yoshida K."/>
            <person name="Fujiwara S."/>
            <person name="Wang Z.W."/>
            <person name="Zhang Y.Q."/>
            <person name="Mitsuda N."/>
            <person name="Wang M."/>
            <person name="Liu G.H."/>
            <person name="Pecoraro L."/>
            <person name="Huang H.X."/>
            <person name="Xiao X.J."/>
            <person name="Lin M."/>
            <person name="Wu X.Y."/>
            <person name="Wu W.L."/>
            <person name="Chen Y.Y."/>
            <person name="Chang S.B."/>
            <person name="Sakamoto S."/>
            <person name="Ohme-Takagi M."/>
            <person name="Yagi M."/>
            <person name="Zeng S.J."/>
            <person name="Shen C.Y."/>
            <person name="Yeh C.M."/>
            <person name="Luo Y.B."/>
            <person name="Tsai W.C."/>
            <person name="Van de Peer Y."/>
            <person name="Liu Z.J."/>
        </authorList>
    </citation>
    <scope>NUCLEOTIDE SEQUENCE [LARGE SCALE GENOMIC DNA]</scope>
    <source>
        <strain evidence="6">cv. Shenzhen</strain>
        <tissue evidence="5">Stem</tissue>
    </source>
</reference>
<dbReference type="PANTHER" id="PTHR46993:SF6">
    <property type="entry name" value="MYB TRANSCRIPTION FACTOR"/>
    <property type="match status" value="1"/>
</dbReference>
<dbReference type="GO" id="GO:0003677">
    <property type="term" value="F:DNA binding"/>
    <property type="evidence" value="ECO:0007669"/>
    <property type="project" value="UniProtKB-KW"/>
</dbReference>
<feature type="region of interest" description="Disordered" evidence="2">
    <location>
        <begin position="494"/>
        <end position="516"/>
    </location>
</feature>
<gene>
    <name evidence="5" type="primary">TRB1</name>
    <name evidence="5" type="ORF">AXF42_Ash015565</name>
</gene>
<dbReference type="AlphaFoldDB" id="A0A2I0AKK6"/>
<evidence type="ECO:0000259" key="3">
    <source>
        <dbReference type="PROSITE" id="PS50090"/>
    </source>
</evidence>
<sequence length="583" mass="64457">MNEPPSSSSDPSSPPALFRHPLSSPTTRPPADDLANSWILEFILRQPIPERLAHDIFLSLPFSSFHPHLRKTLLLRRLSSELDRQRLSESTLHSLELIEELDRLNGCPPSDRLKAAYCAAAVECAVAASRRGAGDFAEVVGRIWVGRVVDLARSEAAAGLLSKPLVEWANRMEQWLTDAEGIEDLMNRDVAAAMRPLSDYLKDAMEGMGPPFLEIAAAEVLDNGLYWRGVACKEGKEEGDDDRGLTKLNRHLGNSQEQGKALVNNGNVEKCVRFVDVPMRTLDDNQVNASRTNLEDGAVTEVSPARDGDSMNGNDSRADEVEEEGLKAGGHKTYKQGIRLNHNVDSGEVRKVKEALIKSYLELQMAVEDPLPEAQATAAAVLASFSRFSTIHSGPVKNKESTTVQIPHVQTVAGGTSNVGTSSGALEKKKCDLMAFADLVDTQPLHNKDLEGRRNVKEFNKFAESSKGTDNVARLNLKECDTTAQTSEVISSWSDDSFKSGSEKSHNPIKGKPSLSRLDKGQLMKRRTVKRWSSLEESTLRQAVAKYGKGNWKVILKSYAEIFEDRTEVDLKDKWRNMSRHFL</sequence>
<evidence type="ECO:0000256" key="1">
    <source>
        <dbReference type="ARBA" id="ARBA00023125"/>
    </source>
</evidence>
<dbReference type="InterPro" id="IPR017930">
    <property type="entry name" value="Myb_dom"/>
</dbReference>
<feature type="compositionally biased region" description="Basic and acidic residues" evidence="2">
    <location>
        <begin position="496"/>
        <end position="506"/>
    </location>
</feature>
<accession>A0A2I0AKK6</accession>
<proteinExistence type="predicted"/>
<feature type="region of interest" description="Disordered" evidence="2">
    <location>
        <begin position="287"/>
        <end position="326"/>
    </location>
</feature>
<protein>
    <submittedName>
        <fullName evidence="5">Telomere repeat-binding factor 1</fullName>
    </submittedName>
</protein>
<keyword evidence="6" id="KW-1185">Reference proteome</keyword>
<dbReference type="PROSITE" id="PS51294">
    <property type="entry name" value="HTH_MYB"/>
    <property type="match status" value="1"/>
</dbReference>
<dbReference type="SMART" id="SM00717">
    <property type="entry name" value="SANT"/>
    <property type="match status" value="1"/>
</dbReference>
<dbReference type="STRING" id="1088818.A0A2I0AKK6"/>
<dbReference type="Gene3D" id="1.10.246.220">
    <property type="match status" value="1"/>
</dbReference>
<organism evidence="5 6">
    <name type="scientific">Apostasia shenzhenica</name>
    <dbReference type="NCBI Taxonomy" id="1088818"/>
    <lineage>
        <taxon>Eukaryota</taxon>
        <taxon>Viridiplantae</taxon>
        <taxon>Streptophyta</taxon>
        <taxon>Embryophyta</taxon>
        <taxon>Tracheophyta</taxon>
        <taxon>Spermatophyta</taxon>
        <taxon>Magnoliopsida</taxon>
        <taxon>Liliopsida</taxon>
        <taxon>Asparagales</taxon>
        <taxon>Orchidaceae</taxon>
        <taxon>Apostasioideae</taxon>
        <taxon>Apostasia</taxon>
    </lineage>
</organism>
<dbReference type="InterPro" id="IPR001005">
    <property type="entry name" value="SANT/Myb"/>
</dbReference>
<feature type="domain" description="HTH myb-type" evidence="4">
    <location>
        <begin position="524"/>
        <end position="583"/>
    </location>
</feature>
<feature type="compositionally biased region" description="Low complexity" evidence="2">
    <location>
        <begin position="1"/>
        <end position="11"/>
    </location>
</feature>
<evidence type="ECO:0000259" key="4">
    <source>
        <dbReference type="PROSITE" id="PS51294"/>
    </source>
</evidence>
<dbReference type="Pfam" id="PF00249">
    <property type="entry name" value="Myb_DNA-binding"/>
    <property type="match status" value="1"/>
</dbReference>
<dbReference type="EMBL" id="KZ451975">
    <property type="protein sequence ID" value="PKA56080.1"/>
    <property type="molecule type" value="Genomic_DNA"/>
</dbReference>
<dbReference type="OrthoDB" id="664249at2759"/>
<dbReference type="CDD" id="cd11660">
    <property type="entry name" value="SANT_TRF"/>
    <property type="match status" value="1"/>
</dbReference>
<dbReference type="SUPFAM" id="SSF46689">
    <property type="entry name" value="Homeodomain-like"/>
    <property type="match status" value="1"/>
</dbReference>
<feature type="domain" description="Myb-like" evidence="3">
    <location>
        <begin position="531"/>
        <end position="579"/>
    </location>
</feature>
<evidence type="ECO:0000313" key="6">
    <source>
        <dbReference type="Proteomes" id="UP000236161"/>
    </source>
</evidence>
<feature type="region of interest" description="Disordered" evidence="2">
    <location>
        <begin position="1"/>
        <end position="29"/>
    </location>
</feature>
<dbReference type="Proteomes" id="UP000236161">
    <property type="component" value="Unassembled WGS sequence"/>
</dbReference>
<keyword evidence="1" id="KW-0238">DNA-binding</keyword>
<dbReference type="PANTHER" id="PTHR46993">
    <property type="entry name" value="MYB TRANSCRIPTION FACTOR"/>
    <property type="match status" value="1"/>
</dbReference>